<gene>
    <name evidence="1" type="ORF">BFG52_16555</name>
</gene>
<keyword evidence="1" id="KW-0614">Plasmid</keyword>
<dbReference type="InterPro" id="IPR001227">
    <property type="entry name" value="Ac_transferase_dom_sf"/>
</dbReference>
<dbReference type="Gene3D" id="3.40.366.10">
    <property type="entry name" value="Malonyl-Coenzyme A Acyl Carrier Protein, domain 2"/>
    <property type="match status" value="1"/>
</dbReference>
<dbReference type="AlphaFoldDB" id="A0A1J0RI34"/>
<organism evidence="1">
    <name type="scientific">Acinetobacter larvae</name>
    <dbReference type="NCBI Taxonomy" id="1789224"/>
    <lineage>
        <taxon>Bacteria</taxon>
        <taxon>Pseudomonadati</taxon>
        <taxon>Pseudomonadota</taxon>
        <taxon>Gammaproteobacteria</taxon>
        <taxon>Moraxellales</taxon>
        <taxon>Moraxellaceae</taxon>
        <taxon>Acinetobacter</taxon>
    </lineage>
</organism>
<accession>A0A1J0RI34</accession>
<dbReference type="EMBL" id="CP018141">
    <property type="protein sequence ID" value="APD77616.1"/>
    <property type="molecule type" value="Genomic_DNA"/>
</dbReference>
<dbReference type="GO" id="GO:0016740">
    <property type="term" value="F:transferase activity"/>
    <property type="evidence" value="ECO:0007669"/>
    <property type="project" value="InterPro"/>
</dbReference>
<name>A0A1J0RI34_9GAMM</name>
<geneLocation type="plasmid" evidence="1">
    <name>pRW1</name>
</geneLocation>
<reference evidence="1" key="1">
    <citation type="submission" date="2016-11" db="EMBL/GenBank/DDBJ databases">
        <authorList>
            <person name="Jaros S."/>
            <person name="Januszkiewicz K."/>
            <person name="Wedrychowicz H."/>
        </authorList>
    </citation>
    <scope>NUCLEOTIDE SEQUENCE</scope>
    <source>
        <strain evidence="1">BRTC-1</strain>
        <plasmid evidence="1">pRW1</plasmid>
    </source>
</reference>
<sequence length="190" mass="21285">MDLNDGFFNMKNNSKIIMFFPGLGSRTEYQNIGDSLLRCGNTEIEKIYREAAIAMGYGDQPEKMLINLENFPTVKMEKQGFIGASFITYNLALAAQLKEEAKQKKHSFYTVAYSGESFGIINAAISSGALSIGDGVKIANFFTPYILLSSDKQEDLFSQSIAAYYPLELKEQDLISETYYVIALREEIKS</sequence>
<protein>
    <submittedName>
        <fullName evidence="1">Uncharacterized protein</fullName>
    </submittedName>
</protein>
<dbReference type="RefSeq" id="WP_168455039.1">
    <property type="nucleotide sequence ID" value="NZ_CP018141.1"/>
</dbReference>
<proteinExistence type="predicted"/>
<evidence type="ECO:0000313" key="1">
    <source>
        <dbReference type="EMBL" id="APD77616.1"/>
    </source>
</evidence>